<sequence length="199" mass="21219">MFFWKALVPAISTTSLVTAAILGSSDVGIKRSEGTVAGAEDGTSYHFNSTGTSAQCAGLSVADLESSLSRFDSLFPPQYSAGPFYEGQTVWSSGALYLDTASGVKGFYISYSTVTPNTTATWVDAGADILNVWLAVREDIVEEWSQGSTFQWAWYSIDKTIDGVSNDAGEFTIQIQTPTFVKLCDTSCGGTCNPNICTC</sequence>
<proteinExistence type="predicted"/>
<gene>
    <name evidence="2" type="ORF">N8I77_013762</name>
</gene>
<reference evidence="2" key="1">
    <citation type="submission" date="2023-06" db="EMBL/GenBank/DDBJ databases">
        <authorList>
            <person name="Noh H."/>
        </authorList>
    </citation>
    <scope>NUCLEOTIDE SEQUENCE</scope>
    <source>
        <strain evidence="2">DUCC20226</strain>
    </source>
</reference>
<feature type="chain" id="PRO_5042197692" evidence="1">
    <location>
        <begin position="20"/>
        <end position="199"/>
    </location>
</feature>
<evidence type="ECO:0000313" key="2">
    <source>
        <dbReference type="EMBL" id="KAK2595737.1"/>
    </source>
</evidence>
<accession>A0AAD9S1M5</accession>
<dbReference type="AlphaFoldDB" id="A0AAD9S1M5"/>
<evidence type="ECO:0000256" key="1">
    <source>
        <dbReference type="SAM" id="SignalP"/>
    </source>
</evidence>
<comment type="caution">
    <text evidence="2">The sequence shown here is derived from an EMBL/GenBank/DDBJ whole genome shotgun (WGS) entry which is preliminary data.</text>
</comment>
<dbReference type="EMBL" id="JAUJFL010000014">
    <property type="protein sequence ID" value="KAK2595737.1"/>
    <property type="molecule type" value="Genomic_DNA"/>
</dbReference>
<keyword evidence="1" id="KW-0732">Signal</keyword>
<name>A0AAD9S1M5_PHOAM</name>
<feature type="signal peptide" evidence="1">
    <location>
        <begin position="1"/>
        <end position="19"/>
    </location>
</feature>
<protein>
    <submittedName>
        <fullName evidence="2">Uncharacterized protein</fullName>
    </submittedName>
</protein>
<keyword evidence="3" id="KW-1185">Reference proteome</keyword>
<organism evidence="2 3">
    <name type="scientific">Phomopsis amygdali</name>
    <name type="common">Fusicoccum amygdali</name>
    <dbReference type="NCBI Taxonomy" id="1214568"/>
    <lineage>
        <taxon>Eukaryota</taxon>
        <taxon>Fungi</taxon>
        <taxon>Dikarya</taxon>
        <taxon>Ascomycota</taxon>
        <taxon>Pezizomycotina</taxon>
        <taxon>Sordariomycetes</taxon>
        <taxon>Sordariomycetidae</taxon>
        <taxon>Diaporthales</taxon>
        <taxon>Diaporthaceae</taxon>
        <taxon>Diaporthe</taxon>
    </lineage>
</organism>
<evidence type="ECO:0000313" key="3">
    <source>
        <dbReference type="Proteomes" id="UP001265746"/>
    </source>
</evidence>
<dbReference type="Proteomes" id="UP001265746">
    <property type="component" value="Unassembled WGS sequence"/>
</dbReference>